<sequence>MANGSSGIRRTSWRANWNLPLLPALFLPAADFGHYAQVTFLCFLLCYCYLHIIRGNVSSRKKMLLLLSVYVVIALADEKLFEIQLWRRQCFHLSFYRDWAICLMVSLFSSF</sequence>
<gene>
    <name evidence="2" type="ORF">PVAP13_5NG178981</name>
</gene>
<evidence type="ECO:0000313" key="3">
    <source>
        <dbReference type="Proteomes" id="UP000823388"/>
    </source>
</evidence>
<keyword evidence="3" id="KW-1185">Reference proteome</keyword>
<feature type="transmembrane region" description="Helical" evidence="1">
    <location>
        <begin position="32"/>
        <end position="52"/>
    </location>
</feature>
<name>A0A8T0RT57_PANVG</name>
<reference evidence="2" key="1">
    <citation type="submission" date="2020-05" db="EMBL/GenBank/DDBJ databases">
        <title>WGS assembly of Panicum virgatum.</title>
        <authorList>
            <person name="Lovell J.T."/>
            <person name="Jenkins J."/>
            <person name="Shu S."/>
            <person name="Juenger T.E."/>
            <person name="Schmutz J."/>
        </authorList>
    </citation>
    <scope>NUCLEOTIDE SEQUENCE</scope>
    <source>
        <strain evidence="2">AP13</strain>
    </source>
</reference>
<comment type="caution">
    <text evidence="2">The sequence shown here is derived from an EMBL/GenBank/DDBJ whole genome shotgun (WGS) entry which is preliminary data.</text>
</comment>
<keyword evidence="1" id="KW-0812">Transmembrane</keyword>
<dbReference type="EMBL" id="CM029046">
    <property type="protein sequence ID" value="KAG2587916.1"/>
    <property type="molecule type" value="Genomic_DNA"/>
</dbReference>
<proteinExistence type="predicted"/>
<accession>A0A8T0RT57</accession>
<organism evidence="2 3">
    <name type="scientific">Panicum virgatum</name>
    <name type="common">Blackwell switchgrass</name>
    <dbReference type="NCBI Taxonomy" id="38727"/>
    <lineage>
        <taxon>Eukaryota</taxon>
        <taxon>Viridiplantae</taxon>
        <taxon>Streptophyta</taxon>
        <taxon>Embryophyta</taxon>
        <taxon>Tracheophyta</taxon>
        <taxon>Spermatophyta</taxon>
        <taxon>Magnoliopsida</taxon>
        <taxon>Liliopsida</taxon>
        <taxon>Poales</taxon>
        <taxon>Poaceae</taxon>
        <taxon>PACMAD clade</taxon>
        <taxon>Panicoideae</taxon>
        <taxon>Panicodae</taxon>
        <taxon>Paniceae</taxon>
        <taxon>Panicinae</taxon>
        <taxon>Panicum</taxon>
        <taxon>Panicum sect. Hiantes</taxon>
    </lineage>
</organism>
<keyword evidence="1" id="KW-1133">Transmembrane helix</keyword>
<protein>
    <submittedName>
        <fullName evidence="2">Uncharacterized protein</fullName>
    </submittedName>
</protein>
<keyword evidence="1" id="KW-0472">Membrane</keyword>
<evidence type="ECO:0000313" key="2">
    <source>
        <dbReference type="EMBL" id="KAG2587916.1"/>
    </source>
</evidence>
<dbReference type="Proteomes" id="UP000823388">
    <property type="component" value="Chromosome 5N"/>
</dbReference>
<evidence type="ECO:0000256" key="1">
    <source>
        <dbReference type="SAM" id="Phobius"/>
    </source>
</evidence>
<dbReference type="AlphaFoldDB" id="A0A8T0RT57"/>